<evidence type="ECO:0000259" key="15">
    <source>
        <dbReference type="SMART" id="SM01263"/>
    </source>
</evidence>
<dbReference type="Gene3D" id="1.10.390.10">
    <property type="entry name" value="Neutral Protease Domain 2"/>
    <property type="match status" value="1"/>
</dbReference>
<dbReference type="InterPro" id="IPR034015">
    <property type="entry name" value="M1_LTA4H"/>
</dbReference>
<gene>
    <name evidence="16" type="ORF">NDO55_10960</name>
</gene>
<feature type="domain" description="Peptidase M1 leukotriene A4 hydrolase/aminopeptidase C-terminal" evidence="15">
    <location>
        <begin position="479"/>
        <end position="616"/>
    </location>
</feature>
<evidence type="ECO:0000256" key="7">
    <source>
        <dbReference type="ARBA" id="ARBA00022670"/>
    </source>
</evidence>
<proteinExistence type="inferred from homology"/>
<dbReference type="CDD" id="cd09599">
    <property type="entry name" value="M1_LTA4H"/>
    <property type="match status" value="1"/>
</dbReference>
<dbReference type="SUPFAM" id="SSF63737">
    <property type="entry name" value="Leukotriene A4 hydrolase N-terminal domain"/>
    <property type="match status" value="1"/>
</dbReference>
<comment type="subcellular location">
    <subcellularLocation>
        <location evidence="2">Cytoplasm</location>
    </subcellularLocation>
</comment>
<dbReference type="Gene3D" id="2.60.40.1730">
    <property type="entry name" value="tricorn interacting facor f3 domain"/>
    <property type="match status" value="1"/>
</dbReference>
<keyword evidence="7" id="KW-0645">Protease</keyword>
<evidence type="ECO:0000256" key="11">
    <source>
        <dbReference type="ARBA" id="ARBA00023049"/>
    </source>
</evidence>
<evidence type="ECO:0000256" key="1">
    <source>
        <dbReference type="ARBA" id="ARBA00000098"/>
    </source>
</evidence>
<dbReference type="SUPFAM" id="SSF55486">
    <property type="entry name" value="Metalloproteases ('zincins'), catalytic domain"/>
    <property type="match status" value="1"/>
</dbReference>
<dbReference type="Pfam" id="PF01433">
    <property type="entry name" value="Peptidase_M1"/>
    <property type="match status" value="1"/>
</dbReference>
<evidence type="ECO:0000313" key="17">
    <source>
        <dbReference type="Proteomes" id="UP001155128"/>
    </source>
</evidence>
<feature type="binding site" evidence="13">
    <location>
        <begin position="285"/>
        <end position="290"/>
    </location>
    <ligand>
        <name>a peptide</name>
        <dbReference type="ChEBI" id="CHEBI:60466"/>
    </ligand>
</feature>
<dbReference type="SMART" id="SM01263">
    <property type="entry name" value="Leuk-A4-hydro_C"/>
    <property type="match status" value="1"/>
</dbReference>
<name>A0A9X2EIV6_9SPHN</name>
<reference evidence="16" key="1">
    <citation type="submission" date="2022-06" db="EMBL/GenBank/DDBJ databases">
        <title>Sphingomicrobium sedimins sp. nov., a marine bacterium isolated from tidal flat.</title>
        <authorList>
            <person name="Kim C.-H."/>
            <person name="Yoo Y."/>
            <person name="Kim J.-J."/>
        </authorList>
    </citation>
    <scope>NUCLEOTIDE SEQUENCE</scope>
    <source>
        <strain evidence="16">GRR-S6-50</strain>
    </source>
</reference>
<evidence type="ECO:0000256" key="3">
    <source>
        <dbReference type="ARBA" id="ARBA00010136"/>
    </source>
</evidence>
<dbReference type="Gene3D" id="1.25.40.320">
    <property type="entry name" value="Peptidase M1, leukotriene A4 hydrolase/aminopeptidase C-terminal domain"/>
    <property type="match status" value="1"/>
</dbReference>
<keyword evidence="17" id="KW-1185">Reference proteome</keyword>
<dbReference type="Pfam" id="PF09127">
    <property type="entry name" value="Leuk-A4-hydro_C"/>
    <property type="match status" value="1"/>
</dbReference>
<evidence type="ECO:0000256" key="10">
    <source>
        <dbReference type="ARBA" id="ARBA00022833"/>
    </source>
</evidence>
<dbReference type="InterPro" id="IPR014782">
    <property type="entry name" value="Peptidase_M1_dom"/>
</dbReference>
<protein>
    <recommendedName>
        <fullName evidence="5">Aminopeptidase N</fullName>
        <ecNumber evidence="4">3.4.11.2</ecNumber>
    </recommendedName>
</protein>
<dbReference type="InterPro" id="IPR042097">
    <property type="entry name" value="Aminopeptidase_N-like_N_sf"/>
</dbReference>
<feature type="active site" description="Proton acceptor" evidence="12">
    <location>
        <position position="315"/>
    </location>
</feature>
<evidence type="ECO:0000256" key="13">
    <source>
        <dbReference type="PIRSR" id="PIRSR634015-2"/>
    </source>
</evidence>
<feature type="binding site" evidence="13">
    <location>
        <begin position="154"/>
        <end position="156"/>
    </location>
    <ligand>
        <name>a peptide</name>
        <dbReference type="ChEBI" id="CHEBI:60466"/>
    </ligand>
</feature>
<comment type="cofactor">
    <cofactor evidence="14">
        <name>Zn(2+)</name>
        <dbReference type="ChEBI" id="CHEBI:29105"/>
    </cofactor>
    <text evidence="14">Binds 1 zinc ion per subunit.</text>
</comment>
<feature type="binding site" evidence="14">
    <location>
        <position position="318"/>
    </location>
    <ligand>
        <name>Zn(2+)</name>
        <dbReference type="ChEBI" id="CHEBI:29105"/>
        <note>catalytic</note>
    </ligand>
</feature>
<dbReference type="PANTHER" id="PTHR45726">
    <property type="entry name" value="LEUKOTRIENE A-4 HYDROLASE"/>
    <property type="match status" value="1"/>
</dbReference>
<keyword evidence="9" id="KW-0378">Hydrolase</keyword>
<evidence type="ECO:0000256" key="5">
    <source>
        <dbReference type="ARBA" id="ARBA00015611"/>
    </source>
</evidence>
<dbReference type="PANTHER" id="PTHR45726:SF3">
    <property type="entry name" value="LEUKOTRIENE A-4 HYDROLASE"/>
    <property type="match status" value="1"/>
</dbReference>
<dbReference type="RefSeq" id="WP_252115156.1">
    <property type="nucleotide sequence ID" value="NZ_JAMSHT010000001.1"/>
</dbReference>
<comment type="caution">
    <text evidence="16">The sequence shown here is derived from an EMBL/GenBank/DDBJ whole genome shotgun (WGS) entry which is preliminary data.</text>
</comment>
<dbReference type="FunFam" id="3.30.2010.30:FF:000001">
    <property type="entry name" value="Leukotriene A(4) hydrolase"/>
    <property type="match status" value="1"/>
</dbReference>
<dbReference type="Proteomes" id="UP001155128">
    <property type="component" value="Unassembled WGS sequence"/>
</dbReference>
<evidence type="ECO:0000256" key="8">
    <source>
        <dbReference type="ARBA" id="ARBA00022723"/>
    </source>
</evidence>
<dbReference type="GO" id="GO:0008270">
    <property type="term" value="F:zinc ion binding"/>
    <property type="evidence" value="ECO:0007669"/>
    <property type="project" value="InterPro"/>
</dbReference>
<dbReference type="Gene3D" id="3.30.2010.30">
    <property type="match status" value="1"/>
</dbReference>
<dbReference type="InterPro" id="IPR015211">
    <property type="entry name" value="Peptidase_M1_C"/>
</dbReference>
<dbReference type="SUPFAM" id="SSF48371">
    <property type="entry name" value="ARM repeat"/>
    <property type="match status" value="1"/>
</dbReference>
<evidence type="ECO:0000313" key="16">
    <source>
        <dbReference type="EMBL" id="MCM8558337.1"/>
    </source>
</evidence>
<feature type="binding site" evidence="14">
    <location>
        <position position="337"/>
    </location>
    <ligand>
        <name>Zn(2+)</name>
        <dbReference type="ChEBI" id="CHEBI:29105"/>
        <note>catalytic</note>
    </ligand>
</feature>
<feature type="binding site" evidence="14">
    <location>
        <position position="314"/>
    </location>
    <ligand>
        <name>Zn(2+)</name>
        <dbReference type="ChEBI" id="CHEBI:29105"/>
        <note>catalytic</note>
    </ligand>
</feature>
<dbReference type="Pfam" id="PF17900">
    <property type="entry name" value="Peptidase_M1_N"/>
    <property type="match status" value="1"/>
</dbReference>
<dbReference type="GO" id="GO:0006508">
    <property type="term" value="P:proteolysis"/>
    <property type="evidence" value="ECO:0007669"/>
    <property type="project" value="UniProtKB-KW"/>
</dbReference>
<keyword evidence="8 14" id="KW-0479">Metal-binding</keyword>
<dbReference type="EC" id="3.4.11.2" evidence="4"/>
<dbReference type="GO" id="GO:0005737">
    <property type="term" value="C:cytoplasm"/>
    <property type="evidence" value="ECO:0007669"/>
    <property type="project" value="UniProtKB-SubCell"/>
</dbReference>
<comment type="catalytic activity">
    <reaction evidence="1">
        <text>Release of an N-terminal amino acid, Xaa-|-Yaa- from a peptide, amide or arylamide. Xaa is preferably Ala, but may be most amino acids including Pro (slow action). When a terminal hydrophobic residue is followed by a prolyl residue, the two may be released as an intact Xaa-Pro dipeptide.</text>
        <dbReference type="EC" id="3.4.11.2"/>
    </reaction>
</comment>
<sequence>MSLAACRGTTPAEDPVPTRNVAPILDREDAVDIHSFAKPLEARVTHVALDLNVDFDAKNVSGTATLDIEAADDATEIILDSRDLTINSITAADGSNLDYVIGEGTEELGQPIIIQLNGARQLVIHYVSSPTSDALQFLSPEQTVGKEHPYLFSQGQSILNRSWIPTQDSPGIRQTWEAEIRVPNPLEVVMSGQRARDPVPDGADHRIFHYEMTKSVPPYLIAIAVGDLEFRPLGLRTGVWTEPAMLDRAAAELADTGRMITAAENLFGPYPWARYDLLVLPPSFPFGGMENPELTFLTPTFIAGDKSLTSLIAHELAHSWSGNLATNATWADFWLNEGMTVYAEQRIVEAVYGKEAYDQQVNLSLDALNSALGELPEADQILAVDLTGRHPDDGFTDIPYDKGAAFLRTLEADVGRERFDAFLRGWFDANAFSPITSSMFMEAVVNDLYESDEERATSALIDAWINQPGLPENNAAGNANAFAEVDADVVAFDGGADPASLGWGEWNTAERLRFLGRIDRDLDDERMAALDGAFGLNRTGNNEILFLWLMLAVENRYDPAVDRLESFLTSQGRRKFVRPLVVALAEDEEWGRPIAEEIYPRARPLYHPITTKDLDLLGLIPKVAETD</sequence>
<feature type="active site" description="Proton donor" evidence="12">
    <location>
        <position position="400"/>
    </location>
</feature>
<comment type="similarity">
    <text evidence="3">Belongs to the peptidase M1 family.</text>
</comment>
<dbReference type="InterPro" id="IPR027268">
    <property type="entry name" value="Peptidase_M4/M1_CTD_sf"/>
</dbReference>
<dbReference type="EMBL" id="JAMSHT010000001">
    <property type="protein sequence ID" value="MCM8558337.1"/>
    <property type="molecule type" value="Genomic_DNA"/>
</dbReference>
<keyword evidence="10 14" id="KW-0862">Zinc</keyword>
<dbReference type="AlphaFoldDB" id="A0A9X2EIV6"/>
<evidence type="ECO:0000256" key="9">
    <source>
        <dbReference type="ARBA" id="ARBA00022801"/>
    </source>
</evidence>
<evidence type="ECO:0000256" key="4">
    <source>
        <dbReference type="ARBA" id="ARBA00012564"/>
    </source>
</evidence>
<keyword evidence="11" id="KW-0482">Metalloprotease</keyword>
<dbReference type="InterPro" id="IPR038502">
    <property type="entry name" value="M1_LTA-4_hydro/amino_C_sf"/>
</dbReference>
<organism evidence="16 17">
    <name type="scientific">Sphingomicrobium sediminis</name>
    <dbReference type="NCBI Taxonomy" id="2950949"/>
    <lineage>
        <taxon>Bacteria</taxon>
        <taxon>Pseudomonadati</taxon>
        <taxon>Pseudomonadota</taxon>
        <taxon>Alphaproteobacteria</taxon>
        <taxon>Sphingomonadales</taxon>
        <taxon>Sphingomonadaceae</taxon>
        <taxon>Sphingomicrobium</taxon>
    </lineage>
</organism>
<keyword evidence="6" id="KW-0963">Cytoplasm</keyword>
<evidence type="ECO:0000256" key="14">
    <source>
        <dbReference type="PIRSR" id="PIRSR634015-3"/>
    </source>
</evidence>
<feature type="binding site" evidence="13">
    <location>
        <begin position="573"/>
        <end position="575"/>
    </location>
    <ligand>
        <name>a peptide</name>
        <dbReference type="ChEBI" id="CHEBI:60466"/>
    </ligand>
</feature>
<evidence type="ECO:0000256" key="6">
    <source>
        <dbReference type="ARBA" id="ARBA00022490"/>
    </source>
</evidence>
<dbReference type="PRINTS" id="PR00756">
    <property type="entry name" value="ALADIPTASE"/>
</dbReference>
<dbReference type="InterPro" id="IPR001930">
    <property type="entry name" value="Peptidase_M1"/>
</dbReference>
<dbReference type="GO" id="GO:0008237">
    <property type="term" value="F:metallopeptidase activity"/>
    <property type="evidence" value="ECO:0007669"/>
    <property type="project" value="UniProtKB-KW"/>
</dbReference>
<accession>A0A9X2EIV6</accession>
<dbReference type="GO" id="GO:0016285">
    <property type="term" value="F:alanyl aminopeptidase activity"/>
    <property type="evidence" value="ECO:0007669"/>
    <property type="project" value="UniProtKB-EC"/>
</dbReference>
<dbReference type="InterPro" id="IPR016024">
    <property type="entry name" value="ARM-type_fold"/>
</dbReference>
<evidence type="ECO:0000256" key="2">
    <source>
        <dbReference type="ARBA" id="ARBA00004496"/>
    </source>
</evidence>
<dbReference type="InterPro" id="IPR049980">
    <property type="entry name" value="LTA4H_cat"/>
</dbReference>
<evidence type="ECO:0000256" key="12">
    <source>
        <dbReference type="PIRSR" id="PIRSR634015-1"/>
    </source>
</evidence>
<dbReference type="InterPro" id="IPR045357">
    <property type="entry name" value="Aminopeptidase_N-like_N"/>
</dbReference>